<dbReference type="InterPro" id="IPR000055">
    <property type="entry name" value="Restrct_endonuc_typeI_TRD"/>
</dbReference>
<accession>A0A1Q2MGS4</accession>
<sequence length="407" mass="45272">MIDTEKKLPNGWKWVKLGEVCDVISGTTPKTGISKYWNGDIVWVTPTDLGKLKTPKINNSERKITKAGFNSCNLNLITKGAVVLSSRAPIGHLAIACVDLCTNQGCKSFVADSKVIDNVFLYFTLKKSTPVLQSLGSGATFAEISKSQLFNFSIPLPPLAEQKRITTVLTAQMAAAEKAKKACQEKLEAAEKLQTSFLNAIFESENAKKWPKKKLGEVCKINPTRNPIIADMKQNVTFVPMPAVNSETGIIDKAEVKKLKDVFKGYTYFEENDVLFAKITPCMQNGKHAIARQLLNGFGFGTTEFHVIRPSEQILPEWIHSYIRQPQILHEAEKCFTGAVGQQRVPKNFLITLNIPLPLLTEQKRIVKVLTAQIAAAEKAKKAIIDEFELIDKLPVSLLKQTFERKL</sequence>
<keyword evidence="4" id="KW-0175">Coiled coil</keyword>
<reference evidence="7" key="1">
    <citation type="submission" date="2017-02" db="EMBL/GenBank/DDBJ databases">
        <title>Comparative genomics and description of representatives of a novel lineage of planctomycetes thriving in anoxic sediments.</title>
        <authorList>
            <person name="Spring S."/>
            <person name="Bunk B."/>
            <person name="Sproer C."/>
        </authorList>
    </citation>
    <scope>NUCLEOTIDE SEQUENCE [LARGE SCALE GENOMIC DNA]</scope>
    <source>
        <strain evidence="7">SM-Chi-D1</strain>
    </source>
</reference>
<feature type="domain" description="Type I restriction modification DNA specificity" evidence="5">
    <location>
        <begin position="9"/>
        <end position="180"/>
    </location>
</feature>
<dbReference type="GO" id="GO:0009307">
    <property type="term" value="P:DNA restriction-modification system"/>
    <property type="evidence" value="ECO:0007669"/>
    <property type="project" value="UniProtKB-KW"/>
</dbReference>
<dbReference type="REBASE" id="185693">
    <property type="entry name" value="S.PbaD1II"/>
</dbReference>
<comment type="similarity">
    <text evidence="1">Belongs to the type-I restriction system S methylase family.</text>
</comment>
<dbReference type="OrthoDB" id="9811611at2"/>
<evidence type="ECO:0000256" key="1">
    <source>
        <dbReference type="ARBA" id="ARBA00010923"/>
    </source>
</evidence>
<dbReference type="SUPFAM" id="SSF116734">
    <property type="entry name" value="DNA methylase specificity domain"/>
    <property type="match status" value="2"/>
</dbReference>
<dbReference type="GO" id="GO:0003677">
    <property type="term" value="F:DNA binding"/>
    <property type="evidence" value="ECO:0007669"/>
    <property type="project" value="UniProtKB-KW"/>
</dbReference>
<keyword evidence="3" id="KW-0238">DNA-binding</keyword>
<feature type="coiled-coil region" evidence="4">
    <location>
        <begin position="360"/>
        <end position="387"/>
    </location>
</feature>
<dbReference type="Gene3D" id="3.90.220.20">
    <property type="entry name" value="DNA methylase specificity domains"/>
    <property type="match status" value="2"/>
</dbReference>
<dbReference type="Proteomes" id="UP000188181">
    <property type="component" value="Chromosome"/>
</dbReference>
<dbReference type="CDD" id="cd17260">
    <property type="entry name" value="RMtype1_S_EcoEI-TRD1-CR1_like"/>
    <property type="match status" value="1"/>
</dbReference>
<dbReference type="EMBL" id="CP019646">
    <property type="protein sequence ID" value="AQQ71854.1"/>
    <property type="molecule type" value="Genomic_DNA"/>
</dbReference>
<dbReference type="InterPro" id="IPR052021">
    <property type="entry name" value="Type-I_RS_S_subunit"/>
</dbReference>
<feature type="domain" description="Type I restriction modification DNA specificity" evidence="5">
    <location>
        <begin position="208"/>
        <end position="383"/>
    </location>
</feature>
<name>A0A1Q2MGS4_9BACT</name>
<dbReference type="STRING" id="1851148.SMSP2_02233"/>
<dbReference type="KEGG" id="pbas:SMSP2_02233"/>
<dbReference type="InterPro" id="IPR044946">
    <property type="entry name" value="Restrct_endonuc_typeI_TRD_sf"/>
</dbReference>
<evidence type="ECO:0000256" key="2">
    <source>
        <dbReference type="ARBA" id="ARBA00022747"/>
    </source>
</evidence>
<dbReference type="CDD" id="cd17273">
    <property type="entry name" value="RMtype1_S_EcoJA69PI-TRD1-CR1_like"/>
    <property type="match status" value="1"/>
</dbReference>
<keyword evidence="7" id="KW-1185">Reference proteome</keyword>
<keyword evidence="2" id="KW-0680">Restriction system</keyword>
<gene>
    <name evidence="6" type="primary">hsdS</name>
    <name evidence="6" type="ORF">SMSP2_02233</name>
</gene>
<evidence type="ECO:0000256" key="4">
    <source>
        <dbReference type="SAM" id="Coils"/>
    </source>
</evidence>
<dbReference type="AlphaFoldDB" id="A0A1Q2MGS4"/>
<evidence type="ECO:0000313" key="7">
    <source>
        <dbReference type="Proteomes" id="UP000188181"/>
    </source>
</evidence>
<dbReference type="Pfam" id="PF01420">
    <property type="entry name" value="Methylase_S"/>
    <property type="match status" value="2"/>
</dbReference>
<dbReference type="PANTHER" id="PTHR30408">
    <property type="entry name" value="TYPE-1 RESTRICTION ENZYME ECOKI SPECIFICITY PROTEIN"/>
    <property type="match status" value="1"/>
</dbReference>
<evidence type="ECO:0000256" key="3">
    <source>
        <dbReference type="ARBA" id="ARBA00023125"/>
    </source>
</evidence>
<organism evidence="6 7">
    <name type="scientific">Limihaloglobus sulfuriphilus</name>
    <dbReference type="NCBI Taxonomy" id="1851148"/>
    <lineage>
        <taxon>Bacteria</taxon>
        <taxon>Pseudomonadati</taxon>
        <taxon>Planctomycetota</taxon>
        <taxon>Phycisphaerae</taxon>
        <taxon>Sedimentisphaerales</taxon>
        <taxon>Sedimentisphaeraceae</taxon>
        <taxon>Limihaloglobus</taxon>
    </lineage>
</organism>
<proteinExistence type="inferred from homology"/>
<dbReference type="RefSeq" id="WP_146684029.1">
    <property type="nucleotide sequence ID" value="NZ_CP019646.1"/>
</dbReference>
<evidence type="ECO:0000313" key="6">
    <source>
        <dbReference type="EMBL" id="AQQ71854.1"/>
    </source>
</evidence>
<evidence type="ECO:0000259" key="5">
    <source>
        <dbReference type="Pfam" id="PF01420"/>
    </source>
</evidence>
<protein>
    <submittedName>
        <fullName evidence="6">Type I restriction enzyme EcoKI specificity protein</fullName>
    </submittedName>
</protein>
<dbReference type="PANTHER" id="PTHR30408:SF12">
    <property type="entry name" value="TYPE I RESTRICTION ENZYME MJAVIII SPECIFICITY SUBUNIT"/>
    <property type="match status" value="1"/>
</dbReference>